<dbReference type="InterPro" id="IPR029058">
    <property type="entry name" value="AB_hydrolase_fold"/>
</dbReference>
<evidence type="ECO:0000256" key="1">
    <source>
        <dbReference type="SAM" id="SignalP"/>
    </source>
</evidence>
<dbReference type="GO" id="GO:0016042">
    <property type="term" value="P:lipid catabolic process"/>
    <property type="evidence" value="ECO:0007669"/>
    <property type="project" value="InterPro"/>
</dbReference>
<reference evidence="2 3" key="1">
    <citation type="submission" date="2020-08" db="EMBL/GenBank/DDBJ databases">
        <title>Sequencing the genomes of 1000 actinobacteria strains.</title>
        <authorList>
            <person name="Klenk H.-P."/>
        </authorList>
    </citation>
    <scope>NUCLEOTIDE SEQUENCE [LARGE SCALE GENOMIC DNA]</scope>
    <source>
        <strain evidence="2 3">DSM 44786</strain>
    </source>
</reference>
<protein>
    <submittedName>
        <fullName evidence="2">Triacylglycerol esterase/lipase EstA (Alpha/beta hydrolase family)</fullName>
    </submittedName>
</protein>
<sequence>MSIRSLLRRSGRVAAVVAAGLLVVAGTTVPAGATDQSAITAAQQLAATALPGANDFSCRPSSAHPRPIVLVHGTFVTATLNWIELAPLLKAEGYCVFAPTYGRMPNVPLLAAIAPAAESAEQLRVFVDGVLAATGAAEVDMVGHSQGGLMPRYYLKHLGGAAKVGRFVAISPTSHGTTLSGLATLLQDIPGAPEALLESWCPACLDQTVGSAFLAATNAGGDTVPGVEYTVLATRYDFVATPVNSQFLSGPNVRNVLIQDLCWADLSQHATMQVNPETLHEVTNVLDPAHATRTGCRLVP</sequence>
<gene>
    <name evidence="2" type="ORF">F4556_005573</name>
</gene>
<name>A0A7W7WKB8_9ACTN</name>
<proteinExistence type="predicted"/>
<keyword evidence="2" id="KW-0378">Hydrolase</keyword>
<dbReference type="EMBL" id="JACHJR010000001">
    <property type="protein sequence ID" value="MBB4950038.1"/>
    <property type="molecule type" value="Genomic_DNA"/>
</dbReference>
<feature type="signal peptide" evidence="1">
    <location>
        <begin position="1"/>
        <end position="33"/>
    </location>
</feature>
<dbReference type="PANTHER" id="PTHR32015">
    <property type="entry name" value="FASTING INDUCED LIPASE"/>
    <property type="match status" value="1"/>
</dbReference>
<evidence type="ECO:0000313" key="2">
    <source>
        <dbReference type="EMBL" id="MBB4950038.1"/>
    </source>
</evidence>
<dbReference type="RefSeq" id="WP_246511104.1">
    <property type="nucleotide sequence ID" value="NZ_JACHJR010000001.1"/>
</dbReference>
<dbReference type="Gene3D" id="3.40.50.1820">
    <property type="entry name" value="alpha/beta hydrolase"/>
    <property type="match status" value="1"/>
</dbReference>
<dbReference type="PANTHER" id="PTHR32015:SF1">
    <property type="entry name" value="LIPASE"/>
    <property type="match status" value="1"/>
</dbReference>
<accession>A0A7W7WKB8</accession>
<dbReference type="Pfam" id="PF01674">
    <property type="entry name" value="Lipase_2"/>
    <property type="match status" value="1"/>
</dbReference>
<comment type="caution">
    <text evidence="2">The sequence shown here is derived from an EMBL/GenBank/DDBJ whole genome shotgun (WGS) entry which is preliminary data.</text>
</comment>
<organism evidence="2 3">
    <name type="scientific">Kitasatospora gansuensis</name>
    <dbReference type="NCBI Taxonomy" id="258050"/>
    <lineage>
        <taxon>Bacteria</taxon>
        <taxon>Bacillati</taxon>
        <taxon>Actinomycetota</taxon>
        <taxon>Actinomycetes</taxon>
        <taxon>Kitasatosporales</taxon>
        <taxon>Streptomycetaceae</taxon>
        <taxon>Kitasatospora</taxon>
    </lineage>
</organism>
<dbReference type="InterPro" id="IPR002918">
    <property type="entry name" value="Lipase_EstA/Esterase_EstB"/>
</dbReference>
<keyword evidence="1" id="KW-0732">Signal</keyword>
<dbReference type="SUPFAM" id="SSF53474">
    <property type="entry name" value="alpha/beta-Hydrolases"/>
    <property type="match status" value="1"/>
</dbReference>
<dbReference type="GO" id="GO:0016298">
    <property type="term" value="F:lipase activity"/>
    <property type="evidence" value="ECO:0007669"/>
    <property type="project" value="TreeGrafter"/>
</dbReference>
<keyword evidence="3" id="KW-1185">Reference proteome</keyword>
<feature type="chain" id="PRO_5030970304" evidence="1">
    <location>
        <begin position="34"/>
        <end position="300"/>
    </location>
</feature>
<dbReference type="Proteomes" id="UP000573327">
    <property type="component" value="Unassembled WGS sequence"/>
</dbReference>
<evidence type="ECO:0000313" key="3">
    <source>
        <dbReference type="Proteomes" id="UP000573327"/>
    </source>
</evidence>
<dbReference type="AlphaFoldDB" id="A0A7W7WKB8"/>